<protein>
    <recommendedName>
        <fullName evidence="6">Glycosyl-hydrolase family 116 catalytic region domain-containing protein</fullName>
    </recommendedName>
</protein>
<dbReference type="GO" id="GO:0008422">
    <property type="term" value="F:beta-glucosidase activity"/>
    <property type="evidence" value="ECO:0007669"/>
    <property type="project" value="TreeGrafter"/>
</dbReference>
<dbReference type="RefSeq" id="WP_143939331.1">
    <property type="nucleotide sequence ID" value="NZ_VKKG01000007.1"/>
</dbReference>
<comment type="caution">
    <text evidence="4">The sequence shown here is derived from an EMBL/GenBank/DDBJ whole genome shotgun (WGS) entry which is preliminary data.</text>
</comment>
<reference evidence="4 5" key="1">
    <citation type="submission" date="2019-07" db="EMBL/GenBank/DDBJ databases">
        <authorList>
            <person name="Zhou L.-Y."/>
        </authorList>
    </citation>
    <scope>NUCLEOTIDE SEQUENCE [LARGE SCALE GENOMIC DNA]</scope>
    <source>
        <strain evidence="4 5">YIM 101269</strain>
    </source>
</reference>
<dbReference type="InterPro" id="IPR052566">
    <property type="entry name" value="Non-lysos_glucosylceramidase"/>
</dbReference>
<feature type="domain" description="Glycosyl-hydrolase family 116 catalytic region" evidence="2">
    <location>
        <begin position="533"/>
        <end position="805"/>
    </location>
</feature>
<name>A0A553JW71_9ACTN</name>
<dbReference type="Gene3D" id="1.50.10.10">
    <property type="match status" value="1"/>
</dbReference>
<keyword evidence="5" id="KW-1185">Reference proteome</keyword>
<gene>
    <name evidence="4" type="ORF">FOJ82_15110</name>
</gene>
<proteinExistence type="predicted"/>
<evidence type="ECO:0008006" key="6">
    <source>
        <dbReference type="Google" id="ProtNLM"/>
    </source>
</evidence>
<organism evidence="4 5">
    <name type="scientific">Tessaracoccus rhinocerotis</name>
    <dbReference type="NCBI Taxonomy" id="1689449"/>
    <lineage>
        <taxon>Bacteria</taxon>
        <taxon>Bacillati</taxon>
        <taxon>Actinomycetota</taxon>
        <taxon>Actinomycetes</taxon>
        <taxon>Propionibacteriales</taxon>
        <taxon>Propionibacteriaceae</taxon>
        <taxon>Tessaracoccus</taxon>
    </lineage>
</organism>
<evidence type="ECO:0000259" key="2">
    <source>
        <dbReference type="Pfam" id="PF04685"/>
    </source>
</evidence>
<dbReference type="InterPro" id="IPR008928">
    <property type="entry name" value="6-hairpin_glycosidase_sf"/>
</dbReference>
<dbReference type="OrthoDB" id="9807660at2"/>
<dbReference type="AlphaFoldDB" id="A0A553JW71"/>
<feature type="region of interest" description="Disordered" evidence="1">
    <location>
        <begin position="298"/>
        <end position="317"/>
    </location>
</feature>
<accession>A0A553JW71</accession>
<evidence type="ECO:0000259" key="3">
    <source>
        <dbReference type="Pfam" id="PF12215"/>
    </source>
</evidence>
<dbReference type="InterPro" id="IPR012341">
    <property type="entry name" value="6hp_glycosidase-like_sf"/>
</dbReference>
<feature type="domain" description="Glycosyl-hydrolase family 116 N-terminal" evidence="3">
    <location>
        <begin position="12"/>
        <end position="398"/>
    </location>
</feature>
<evidence type="ECO:0000256" key="1">
    <source>
        <dbReference type="SAM" id="MobiDB-lite"/>
    </source>
</evidence>
<dbReference type="EMBL" id="VKKG01000007">
    <property type="protein sequence ID" value="TRY16717.1"/>
    <property type="molecule type" value="Genomic_DNA"/>
</dbReference>
<dbReference type="PANTHER" id="PTHR12654:SF4">
    <property type="entry name" value="PB1 DOMAIN-CONTAINING PROTEIN"/>
    <property type="match status" value="1"/>
</dbReference>
<dbReference type="GO" id="GO:0005975">
    <property type="term" value="P:carbohydrate metabolic process"/>
    <property type="evidence" value="ECO:0007669"/>
    <property type="project" value="InterPro"/>
</dbReference>
<dbReference type="PANTHER" id="PTHR12654">
    <property type="entry name" value="BILE ACID BETA-GLUCOSIDASE-RELATED"/>
    <property type="match status" value="1"/>
</dbReference>
<dbReference type="Proteomes" id="UP000317638">
    <property type="component" value="Unassembled WGS sequence"/>
</dbReference>
<evidence type="ECO:0000313" key="5">
    <source>
        <dbReference type="Proteomes" id="UP000317638"/>
    </source>
</evidence>
<dbReference type="Pfam" id="PF04685">
    <property type="entry name" value="DUF608"/>
    <property type="match status" value="1"/>
</dbReference>
<sequence length="892" mass="97198">MTWNPQEHPAVAMPIGGIGTGSMAIGSDGGWRQVQLAGVGNHRGDLPGTFMALRTSQHEPIHDQTVVLQAARTDAGSQGRPATPMFNDDLVPAWQRDLVAEFGGTATTMSGTYPVASVVHDTGGPVSVEMRATSPMVPTDADASGYPAVMLEVTLTNHTDTTTQAWLAHSVHNAVGLDPHLSPEGVRAAGYGGNVNTMRRRGRLVVGGAGNPADNATRNSNETVQMGFGTVPGRTSSGEQRVDLVMDNPSVAPDSPWAGQMVLGCVADDVVALPSYSNPAELFDFLRLLAPWGDHSRRDAAPGVQAPQNSAPTPRFGPSPQGQTWLGALVAHAELQPRASRTVRFVLAWHFPNRMVDFVQFGPDRPELGNTRFWLGNHYASRWADAADVADEVLARWEPLWHATTAWTDVVDGLDLPQQWRTHLATQPVPLRTPTSFRTHDGAFYGFEGVLGASTGMWSGDVGGSCPLNCTHVWNYAMAASALFPSLERSMRETEFDVMQARSGALPHRVFMPPYLEQFGDGPIGGPIEAALDGMCGAVLKTYRELLRGALDTGWVWERWRNICALMDHVVAQWDPKGTGLLAGIQPSTHDIGLHGTNTYMGTYWLAALRAAEELAKVVGDDERAASWRERFETSSRRYDEECFDGEHYVQRPDPSLPEEHQWGIGCLSDQLIGQWWAHTLGLGHLLPEDHVRTALRSVVRWNLREVTVPVAEFAQRPYAVEGENGLVMCSWPNGGRPEVPTLYCDEVWTGVEYQVAAHCIMEGLHDEAVAILEAMWARHDGRRRNPFNEAECGDHYARAMAGWSVLEAELGLAWNALDGTFRVGGPGTVPLLTGSGWAEVQVDDDGVRVLCHRGRIPLRRVVAPGGDWVLDGNELTPLDGWTRLSRSGEAG</sequence>
<dbReference type="SUPFAM" id="SSF48208">
    <property type="entry name" value="Six-hairpin glycosidases"/>
    <property type="match status" value="1"/>
</dbReference>
<dbReference type="InterPro" id="IPR024462">
    <property type="entry name" value="GH116_N"/>
</dbReference>
<evidence type="ECO:0000313" key="4">
    <source>
        <dbReference type="EMBL" id="TRY16717.1"/>
    </source>
</evidence>
<dbReference type="Pfam" id="PF12215">
    <property type="entry name" value="Glyco_hydr_116N"/>
    <property type="match status" value="1"/>
</dbReference>
<dbReference type="InterPro" id="IPR006775">
    <property type="entry name" value="GH116_catalytic"/>
</dbReference>